<reference evidence="1 2" key="1">
    <citation type="submission" date="2019-03" db="EMBL/GenBank/DDBJ databases">
        <title>Single cell metagenomics reveals metabolic interactions within the superorganism composed of flagellate Streblomastix strix and complex community of Bacteroidetes bacteria on its surface.</title>
        <authorList>
            <person name="Treitli S.C."/>
            <person name="Kolisko M."/>
            <person name="Husnik F."/>
            <person name="Keeling P."/>
            <person name="Hampl V."/>
        </authorList>
    </citation>
    <scope>NUCLEOTIDE SEQUENCE [LARGE SCALE GENOMIC DNA]</scope>
    <source>
        <strain evidence="1">ST1C</strain>
    </source>
</reference>
<evidence type="ECO:0000313" key="1">
    <source>
        <dbReference type="EMBL" id="KAA6354550.1"/>
    </source>
</evidence>
<gene>
    <name evidence="1" type="ORF">EZS28_049922</name>
</gene>
<evidence type="ECO:0000313" key="2">
    <source>
        <dbReference type="Proteomes" id="UP000324800"/>
    </source>
</evidence>
<name>A0A5J4TAG9_9EUKA</name>
<dbReference type="AlphaFoldDB" id="A0A5J4TAG9"/>
<feature type="non-terminal residue" evidence="1">
    <location>
        <position position="1"/>
    </location>
</feature>
<organism evidence="1 2">
    <name type="scientific">Streblomastix strix</name>
    <dbReference type="NCBI Taxonomy" id="222440"/>
    <lineage>
        <taxon>Eukaryota</taxon>
        <taxon>Metamonada</taxon>
        <taxon>Preaxostyla</taxon>
        <taxon>Oxymonadida</taxon>
        <taxon>Streblomastigidae</taxon>
        <taxon>Streblomastix</taxon>
    </lineage>
</organism>
<protein>
    <submittedName>
        <fullName evidence="1">Uncharacterized protein</fullName>
    </submittedName>
</protein>
<proteinExistence type="predicted"/>
<sequence>DTRIGASTAGRRPMYDL</sequence>
<comment type="caution">
    <text evidence="1">The sequence shown here is derived from an EMBL/GenBank/DDBJ whole genome shotgun (WGS) entry which is preliminary data.</text>
</comment>
<accession>A0A5J4TAG9</accession>
<dbReference type="EMBL" id="SNRW01036126">
    <property type="protein sequence ID" value="KAA6354550.1"/>
    <property type="molecule type" value="Genomic_DNA"/>
</dbReference>
<dbReference type="Proteomes" id="UP000324800">
    <property type="component" value="Unassembled WGS sequence"/>
</dbReference>